<evidence type="ECO:0000256" key="1">
    <source>
        <dbReference type="ARBA" id="ARBA00004651"/>
    </source>
</evidence>
<evidence type="ECO:0000259" key="7">
    <source>
        <dbReference type="Pfam" id="PF12698"/>
    </source>
</evidence>
<dbReference type="PANTHER" id="PTHR30294">
    <property type="entry name" value="MEMBRANE COMPONENT OF ABC TRANSPORTER YHHJ-RELATED"/>
    <property type="match status" value="1"/>
</dbReference>
<evidence type="ECO:0000256" key="2">
    <source>
        <dbReference type="ARBA" id="ARBA00022475"/>
    </source>
</evidence>
<evidence type="ECO:0000313" key="9">
    <source>
        <dbReference type="Proteomes" id="UP000242246"/>
    </source>
</evidence>
<reference evidence="8 9" key="1">
    <citation type="submission" date="2014-12" db="EMBL/GenBank/DDBJ databases">
        <title>Draft genome sequences of 10 type strains of Lactococcus.</title>
        <authorList>
            <person name="Sun Z."/>
            <person name="Zhong Z."/>
            <person name="Liu W."/>
            <person name="Zhang W."/>
            <person name="Zhang H."/>
        </authorList>
    </citation>
    <scope>NUCLEOTIDE SEQUENCE [LARGE SCALE GENOMIC DNA]</scope>
    <source>
        <strain evidence="8 9">DSM 20686</strain>
    </source>
</reference>
<proteinExistence type="predicted"/>
<dbReference type="STRING" id="1348632.GCA_001591745_00658"/>
<dbReference type="InterPro" id="IPR051449">
    <property type="entry name" value="ABC-2_transporter_component"/>
</dbReference>
<dbReference type="Proteomes" id="UP000242246">
    <property type="component" value="Unassembled WGS sequence"/>
</dbReference>
<dbReference type="EMBL" id="JXJX01000005">
    <property type="protein sequence ID" value="PCS07148.1"/>
    <property type="molecule type" value="Genomic_DNA"/>
</dbReference>
<evidence type="ECO:0000256" key="6">
    <source>
        <dbReference type="SAM" id="Phobius"/>
    </source>
</evidence>
<dbReference type="AlphaFoldDB" id="A0A2A5S145"/>
<comment type="subcellular location">
    <subcellularLocation>
        <location evidence="1">Cell membrane</location>
        <topology evidence="1">Multi-pass membrane protein</topology>
    </subcellularLocation>
</comment>
<protein>
    <recommendedName>
        <fullName evidence="7">ABC-2 type transporter transmembrane domain-containing protein</fullName>
    </recommendedName>
</protein>
<keyword evidence="5 6" id="KW-0472">Membrane</keyword>
<evidence type="ECO:0000313" key="8">
    <source>
        <dbReference type="EMBL" id="PCS07148.1"/>
    </source>
</evidence>
<dbReference type="Pfam" id="PF12698">
    <property type="entry name" value="ABC2_membrane_3"/>
    <property type="match status" value="1"/>
</dbReference>
<gene>
    <name evidence="8" type="ORF">RU87_GL001201</name>
</gene>
<evidence type="ECO:0000256" key="3">
    <source>
        <dbReference type="ARBA" id="ARBA00022692"/>
    </source>
</evidence>
<feature type="transmembrane region" description="Helical" evidence="6">
    <location>
        <begin position="153"/>
        <end position="175"/>
    </location>
</feature>
<dbReference type="GO" id="GO:0140359">
    <property type="term" value="F:ABC-type transporter activity"/>
    <property type="evidence" value="ECO:0007669"/>
    <property type="project" value="InterPro"/>
</dbReference>
<name>A0A2A5S145_9LACT</name>
<keyword evidence="9" id="KW-1185">Reference proteome</keyword>
<organism evidence="8 9">
    <name type="scientific">Pseudolactococcus plantarum</name>
    <dbReference type="NCBI Taxonomy" id="1365"/>
    <lineage>
        <taxon>Bacteria</taxon>
        <taxon>Bacillati</taxon>
        <taxon>Bacillota</taxon>
        <taxon>Bacilli</taxon>
        <taxon>Lactobacillales</taxon>
        <taxon>Streptococcaceae</taxon>
        <taxon>Pseudolactococcus</taxon>
    </lineage>
</organism>
<feature type="transmembrane region" description="Helical" evidence="6">
    <location>
        <begin position="249"/>
        <end position="276"/>
    </location>
</feature>
<sequence>MIVLSPLLLPIIGGLIGFLVAKGESGSPTNLAIVNNTALVQTIKTGKLIDAKLTSVADIGEAKKQLKDDKIDGYLVKSSDEYTLITASNSGSKFDQTKIQNALTQISMAEKAAKLNLKQEDLIALQTPAKLTMKTQSDKGETSGGNDKNMANYFVSLGIGVVIFMLLTFYTSMMAQEIANEKSNRIMEILLAATSAKIQYYGKIIGISLLVATHLLTYVVLGGVAAIVLKGNKMVKGMTQLFDGVDISFLVIAAIMLILGVISYLVLTAIIASIVNDQSQVQQAVQPIIYLSMIGYVASFASSSMPTNMVIKVLSFLPFVSPSLMPSRLAIQYASITDAIIAGVLQLLALILIAKFGEKVYAKNVLSYSDEKVFKQFMRNLKK</sequence>
<keyword evidence="2" id="KW-1003">Cell membrane</keyword>
<feature type="transmembrane region" description="Helical" evidence="6">
    <location>
        <begin position="331"/>
        <end position="354"/>
    </location>
</feature>
<accession>A0A2A5S145</accession>
<comment type="caution">
    <text evidence="8">The sequence shown here is derived from an EMBL/GenBank/DDBJ whole genome shotgun (WGS) entry which is preliminary data.</text>
</comment>
<dbReference type="PANTHER" id="PTHR30294:SF29">
    <property type="entry name" value="MULTIDRUG ABC TRANSPORTER PERMEASE YBHS-RELATED"/>
    <property type="match status" value="1"/>
</dbReference>
<feature type="domain" description="ABC-2 type transporter transmembrane" evidence="7">
    <location>
        <begin position="1"/>
        <end position="353"/>
    </location>
</feature>
<dbReference type="GO" id="GO:0005886">
    <property type="term" value="C:plasma membrane"/>
    <property type="evidence" value="ECO:0007669"/>
    <property type="project" value="UniProtKB-SubCell"/>
</dbReference>
<dbReference type="InterPro" id="IPR013525">
    <property type="entry name" value="ABC2_TM"/>
</dbReference>
<evidence type="ECO:0000256" key="5">
    <source>
        <dbReference type="ARBA" id="ARBA00023136"/>
    </source>
</evidence>
<keyword evidence="3 6" id="KW-0812">Transmembrane</keyword>
<feature type="transmembrane region" description="Helical" evidence="6">
    <location>
        <begin position="288"/>
        <end position="311"/>
    </location>
</feature>
<evidence type="ECO:0000256" key="4">
    <source>
        <dbReference type="ARBA" id="ARBA00022989"/>
    </source>
</evidence>
<feature type="transmembrane region" description="Helical" evidence="6">
    <location>
        <begin position="204"/>
        <end position="229"/>
    </location>
</feature>
<keyword evidence="4 6" id="KW-1133">Transmembrane helix</keyword>